<feature type="region of interest" description="Disordered" evidence="1">
    <location>
        <begin position="52"/>
        <end position="74"/>
    </location>
</feature>
<comment type="caution">
    <text evidence="2">The sequence shown here is derived from an EMBL/GenBank/DDBJ whole genome shotgun (WGS) entry which is preliminary data.</text>
</comment>
<sequence length="337" mass="37202">MHFKTMIVGAIFLGKMVFAESPVDDFGFQKFYTTLTGSLSWTSAHWNNGNDRTFSDWSTDPDDPTGWTSDQSGSAQGFHVDGSGVMQMLGNAPRFHINSNNDEDPTPTSQFFLNVEYTAYFMRNALGGENWGGMIVGLRSGSHHHGSSGRDNCLANTYYARFRNDGTWDFEKEWKHPGSYYRSTSGIGKQDPLWGGGVLPVKKWIGMKFIVYNPNASTVRLELYIDSTSNATAPGNWELVGIAEDAGLDWSGASYGASTIEGCAYSDALAPILQGGGTALMRSDNDNPYYKYVSIREIDPTGSFDDTGIRPRAKPLLKSVPVRHFDLLGRSQVLEKF</sequence>
<dbReference type="Proteomes" id="UP000231134">
    <property type="component" value="Unassembled WGS sequence"/>
</dbReference>
<dbReference type="RefSeq" id="WP_100426047.1">
    <property type="nucleotide sequence ID" value="NZ_JAXFBG010000021.1"/>
</dbReference>
<dbReference type="EMBL" id="PGEX01000001">
    <property type="protein sequence ID" value="PJJ42162.1"/>
    <property type="molecule type" value="Genomic_DNA"/>
</dbReference>
<dbReference type="AlphaFoldDB" id="A0A2M9A8X7"/>
<gene>
    <name evidence="2" type="ORF">BGX16_2180</name>
</gene>
<evidence type="ECO:0000313" key="3">
    <source>
        <dbReference type="Proteomes" id="UP000231134"/>
    </source>
</evidence>
<name>A0A2M9A8X7_9BACT</name>
<dbReference type="OrthoDB" id="920221at2"/>
<evidence type="ECO:0000256" key="1">
    <source>
        <dbReference type="SAM" id="MobiDB-lite"/>
    </source>
</evidence>
<organism evidence="2 3">
    <name type="scientific">Hallerella succinigenes</name>
    <dbReference type="NCBI Taxonomy" id="1896222"/>
    <lineage>
        <taxon>Bacteria</taxon>
        <taxon>Pseudomonadati</taxon>
        <taxon>Fibrobacterota</taxon>
        <taxon>Fibrobacteria</taxon>
        <taxon>Fibrobacterales</taxon>
        <taxon>Fibrobacteraceae</taxon>
        <taxon>Hallerella</taxon>
    </lineage>
</organism>
<evidence type="ECO:0000313" key="2">
    <source>
        <dbReference type="EMBL" id="PJJ42162.1"/>
    </source>
</evidence>
<proteinExistence type="predicted"/>
<protein>
    <submittedName>
        <fullName evidence="2">Uncharacterized protein</fullName>
    </submittedName>
</protein>
<keyword evidence="3" id="KW-1185">Reference proteome</keyword>
<accession>A0A2M9A8X7</accession>
<reference evidence="2 3" key="1">
    <citation type="submission" date="2017-11" db="EMBL/GenBank/DDBJ databases">
        <title>Animal gut microbial communities from fecal samples from Wisconsin, USA.</title>
        <authorList>
            <person name="Neumann A."/>
        </authorList>
    </citation>
    <scope>NUCLEOTIDE SEQUENCE [LARGE SCALE GENOMIC DNA]</scope>
    <source>
        <strain evidence="2 3">UWS3</strain>
    </source>
</reference>